<evidence type="ECO:0000313" key="3">
    <source>
        <dbReference type="EMBL" id="GAD31869.1"/>
    </source>
</evidence>
<name>V5F8U2_PHOLE</name>
<dbReference type="EMBL" id="DF196821">
    <property type="protein sequence ID" value="GAD31869.1"/>
    <property type="molecule type" value="Genomic_DNA"/>
</dbReference>
<reference evidence="4" key="1">
    <citation type="submission" date="2012-12" db="EMBL/GenBank/DDBJ databases">
        <title>Genome Sequence of Photobacterium leiognathi lrivu.4.1.</title>
        <authorList>
            <person name="Urbanczyk H."/>
            <person name="Ogura Y."/>
            <person name="Hayashi T."/>
            <person name="Dunlap P.V."/>
        </authorList>
    </citation>
    <scope>NUCLEOTIDE SEQUENCE [LARGE SCALE GENOMIC DNA]</scope>
    <source>
        <strain evidence="4">lrivu.4.1</strain>
    </source>
</reference>
<dbReference type="eggNOG" id="COG2931">
    <property type="taxonomic scope" value="Bacteria"/>
</dbReference>
<dbReference type="InterPro" id="IPR018511">
    <property type="entry name" value="Hemolysin-typ_Ca-bd_CS"/>
</dbReference>
<dbReference type="InterPro" id="IPR040853">
    <property type="entry name" value="RapA2_cadherin-like"/>
</dbReference>
<gene>
    <name evidence="3" type="ORF">PLEI_3533</name>
</gene>
<dbReference type="GO" id="GO:0005509">
    <property type="term" value="F:calcium ion binding"/>
    <property type="evidence" value="ECO:0007669"/>
    <property type="project" value="InterPro"/>
</dbReference>
<dbReference type="Gene3D" id="2.150.10.10">
    <property type="entry name" value="Serralysin-like metalloprotease, C-terminal"/>
    <property type="match status" value="2"/>
</dbReference>
<evidence type="ECO:0000256" key="1">
    <source>
        <dbReference type="ARBA" id="ARBA00022837"/>
    </source>
</evidence>
<feature type="domain" description="RapA2 cadherin-like" evidence="2">
    <location>
        <begin position="120"/>
        <end position="183"/>
    </location>
</feature>
<dbReference type="HOGENOM" id="CLU_383028_0_0_6"/>
<dbReference type="InterPro" id="IPR011049">
    <property type="entry name" value="Serralysin-like_metalloprot_C"/>
</dbReference>
<dbReference type="RefSeq" id="WP_023934744.1">
    <property type="nucleotide sequence ID" value="NZ_DF196821.1"/>
</dbReference>
<sequence>MNTVPDAFTVDEDSSHVISGLKISDVDAKENGASGDMTVTLAVGHGQLAIIATDTQGLNITDNGDGKLVISGDINKINALLADGIKYTGDENYAGKDQLTMTTSDNGNAGAGGVLTDTDTVDITVTPVNDAPVNHVPTSITADEDVATVITGLQVSDVDFNELPNNTGMSVQLSVAHGSLTITLPENSPVKVVQNGAGNVTLEGSMDDINAVLNSGVSYTGDENYSGKDELTITTNDGGNTGSGGNQAATSKVEINVAPKADAPSLSISPEHLQTAAIRSSVGTMLPLIGLIAAASADASETLTVKLTNLGSGQVVDKDGNVIGKDLGNGNWEVPADKVDGLYIKDLDQGTHSINVVAVSTESDGSYAESAPVNINVVVDDLSQTNNVIGNNSNVDGDNLIIDSTAAATLYGGDGDDVLVGGLGSDILVGGAGDDILWGGELGGHGDGVKDTFLWTASDFGTADAPATDKIMDFEVGIDTISLGDALDTKDIHSLADLNNRLNITEQDGSTLIQISNDQDKVVQNIILDGVTNHDLFGSTSSEMTATDKVTTLLNNGSLELSKNFGNEESNDLIADNQGESLFGFDGDDTLVAGQGSDILTGGAGDDLFTWHETSLSSDKPNADTIADFELGKDKIDIRELLSNEGDDSQSDMDNLLKHVSAGVDDKGNVELDITTDDGKQQHIVLDNINPVHDLGLMDGASSADIVNSLFDHNAFKLDNTH</sequence>
<evidence type="ECO:0000313" key="4">
    <source>
        <dbReference type="Proteomes" id="UP000030675"/>
    </source>
</evidence>
<dbReference type="SUPFAM" id="SSF51120">
    <property type="entry name" value="beta-Roll"/>
    <property type="match status" value="2"/>
</dbReference>
<protein>
    <recommendedName>
        <fullName evidence="2">RapA2 cadherin-like domain-containing protein</fullName>
    </recommendedName>
</protein>
<dbReference type="Pfam" id="PF00353">
    <property type="entry name" value="HemolysinCabind"/>
    <property type="match status" value="2"/>
</dbReference>
<proteinExistence type="predicted"/>
<dbReference type="Pfam" id="PF17803">
    <property type="entry name" value="Cadherin_4"/>
    <property type="match status" value="1"/>
</dbReference>
<evidence type="ECO:0000259" key="2">
    <source>
        <dbReference type="Pfam" id="PF17803"/>
    </source>
</evidence>
<accession>V5F8U2</accession>
<dbReference type="PROSITE" id="PS00330">
    <property type="entry name" value="HEMOLYSIN_CALCIUM"/>
    <property type="match status" value="2"/>
</dbReference>
<dbReference type="AlphaFoldDB" id="V5F8U2"/>
<dbReference type="Proteomes" id="UP000030675">
    <property type="component" value="Unassembled WGS sequence"/>
</dbReference>
<dbReference type="InterPro" id="IPR001343">
    <property type="entry name" value="Hemolysn_Ca-bd"/>
</dbReference>
<dbReference type="PRINTS" id="PR00313">
    <property type="entry name" value="CABNDNGRPT"/>
</dbReference>
<keyword evidence="1" id="KW-0106">Calcium</keyword>
<organism evidence="3 4">
    <name type="scientific">Photobacterium leiognathi lrivu.4.1</name>
    <dbReference type="NCBI Taxonomy" id="1248232"/>
    <lineage>
        <taxon>Bacteria</taxon>
        <taxon>Pseudomonadati</taxon>
        <taxon>Pseudomonadota</taxon>
        <taxon>Gammaproteobacteria</taxon>
        <taxon>Vibrionales</taxon>
        <taxon>Vibrionaceae</taxon>
        <taxon>Photobacterium</taxon>
    </lineage>
</organism>